<dbReference type="Proteomes" id="UP001373714">
    <property type="component" value="Unassembled WGS sequence"/>
</dbReference>
<keyword evidence="1" id="KW-0472">Membrane</keyword>
<keyword evidence="1" id="KW-1133">Transmembrane helix</keyword>
<evidence type="ECO:0000313" key="2">
    <source>
        <dbReference type="EMBL" id="KAK6338170.1"/>
    </source>
</evidence>
<feature type="transmembrane region" description="Helical" evidence="1">
    <location>
        <begin position="196"/>
        <end position="216"/>
    </location>
</feature>
<accession>A0AAV9UDU2</accession>
<feature type="transmembrane region" description="Helical" evidence="1">
    <location>
        <begin position="122"/>
        <end position="151"/>
    </location>
</feature>
<organism evidence="2 3">
    <name type="scientific">Orbilia blumenaviensis</name>
    <dbReference type="NCBI Taxonomy" id="1796055"/>
    <lineage>
        <taxon>Eukaryota</taxon>
        <taxon>Fungi</taxon>
        <taxon>Dikarya</taxon>
        <taxon>Ascomycota</taxon>
        <taxon>Pezizomycotina</taxon>
        <taxon>Orbiliomycetes</taxon>
        <taxon>Orbiliales</taxon>
        <taxon>Orbiliaceae</taxon>
        <taxon>Orbilia</taxon>
    </lineage>
</organism>
<reference evidence="2 3" key="1">
    <citation type="submission" date="2019-10" db="EMBL/GenBank/DDBJ databases">
        <authorList>
            <person name="Palmer J.M."/>
        </authorList>
    </citation>
    <scope>NUCLEOTIDE SEQUENCE [LARGE SCALE GENOMIC DNA]</scope>
    <source>
        <strain evidence="2 3">TWF730</strain>
    </source>
</reference>
<protein>
    <submittedName>
        <fullName evidence="2">Uncharacterized protein</fullName>
    </submittedName>
</protein>
<comment type="caution">
    <text evidence="2">The sequence shown here is derived from an EMBL/GenBank/DDBJ whole genome shotgun (WGS) entry which is preliminary data.</text>
</comment>
<dbReference type="AlphaFoldDB" id="A0AAV9UDU2"/>
<dbReference type="EMBL" id="JAVHNS010000012">
    <property type="protein sequence ID" value="KAK6338170.1"/>
    <property type="molecule type" value="Genomic_DNA"/>
</dbReference>
<gene>
    <name evidence="2" type="ORF">TWF730_002245</name>
</gene>
<keyword evidence="1" id="KW-0812">Transmembrane</keyword>
<evidence type="ECO:0000256" key="1">
    <source>
        <dbReference type="SAM" id="Phobius"/>
    </source>
</evidence>
<evidence type="ECO:0000313" key="3">
    <source>
        <dbReference type="Proteomes" id="UP001373714"/>
    </source>
</evidence>
<proteinExistence type="predicted"/>
<feature type="transmembrane region" description="Helical" evidence="1">
    <location>
        <begin position="62"/>
        <end position="84"/>
    </location>
</feature>
<sequence length="230" mass="25806">MTDLMRIVFTERELEELDNMGNEVDPPDPGIPQDAEAQPPLAVLPPFFPLLTDIKFCLNHRYFLDTATYVLPTILILAITSYLYSPQGLFRNCNYEPLENPGPFMNCIFASLTGNFSSSNPIFTFSTTFLIIGITALGLIVSSLCMVHALLVDNLWTARNENLNRLLTATQVGLGISVLMTTGIFLWIGRMPAEDVVTGVIGSLVYSVVRGLYKAFKERFRRYRMRPVQV</sequence>
<name>A0AAV9UDU2_9PEZI</name>
<feature type="transmembrane region" description="Helical" evidence="1">
    <location>
        <begin position="172"/>
        <end position="190"/>
    </location>
</feature>
<keyword evidence="3" id="KW-1185">Reference proteome</keyword>